<dbReference type="PANTHER" id="PTHR12411">
    <property type="entry name" value="CYSTEINE PROTEASE FAMILY C1-RELATED"/>
    <property type="match status" value="1"/>
</dbReference>
<dbReference type="Pfam" id="PF00112">
    <property type="entry name" value="Peptidase_C1"/>
    <property type="match status" value="1"/>
</dbReference>
<dbReference type="PRINTS" id="PR00705">
    <property type="entry name" value="PAPAIN"/>
</dbReference>
<dbReference type="PROSITE" id="PS00139">
    <property type="entry name" value="THIOL_PROTEASE_CYS"/>
    <property type="match status" value="1"/>
</dbReference>
<reference evidence="5 6" key="1">
    <citation type="submission" date="2024-04" db="EMBL/GenBank/DDBJ databases">
        <title>Tritrichomonas musculus Genome.</title>
        <authorList>
            <person name="Alves-Ferreira E."/>
            <person name="Grigg M."/>
            <person name="Lorenzi H."/>
            <person name="Galac M."/>
        </authorList>
    </citation>
    <scope>NUCLEOTIDE SEQUENCE [LARGE SCALE GENOMIC DNA]</scope>
    <source>
        <strain evidence="5 6">EAF2021</strain>
    </source>
</reference>
<dbReference type="InterPro" id="IPR013128">
    <property type="entry name" value="Peptidase_C1A"/>
</dbReference>
<keyword evidence="6" id="KW-1185">Reference proteome</keyword>
<dbReference type="Pfam" id="PF08246">
    <property type="entry name" value="Inhibitor_I29"/>
    <property type="match status" value="1"/>
</dbReference>
<gene>
    <name evidence="5" type="ORF">M9Y10_006841</name>
</gene>
<evidence type="ECO:0000313" key="6">
    <source>
        <dbReference type="Proteomes" id="UP001470230"/>
    </source>
</evidence>
<sequence>MFAFLVSFISCAYYLDHEEKSFISWMRSVNQYYTGEEYQIRFGIFMANSRFVREHNAANKKFTVALNKFAAYTPAEYRSLLGYKKNNEKITAVKTQRRTNSDSVDWRDKGVVNVIKDQGLCGSCWAFSAVQAAESANAISTGTLLSFSEQNLVDCCHSGCAGCSGGLMTQAYKYIISEQNGHFNLEDDYKYTATEESCQFNKYSQVGSVSSYVNVVKDDENDLAAKVETYGPIAVAVDASHVSFQTYSTGIYDERACSPGNINHAVGCVGFGSLDGTKYWIVRNSWGAAWGESGYMKMIWENNRCGIASRATVPFV</sequence>
<dbReference type="PROSITE" id="PS00640">
    <property type="entry name" value="THIOL_PROTEASE_ASN"/>
    <property type="match status" value="1"/>
</dbReference>
<evidence type="ECO:0000256" key="1">
    <source>
        <dbReference type="ARBA" id="ARBA00008455"/>
    </source>
</evidence>
<evidence type="ECO:0000256" key="2">
    <source>
        <dbReference type="ARBA" id="ARBA00023157"/>
    </source>
</evidence>
<evidence type="ECO:0000259" key="4">
    <source>
        <dbReference type="SMART" id="SM00848"/>
    </source>
</evidence>
<keyword evidence="2" id="KW-1015">Disulfide bond</keyword>
<name>A0ABR2JGJ2_9EUKA</name>
<dbReference type="EMBL" id="JAPFFF010000012">
    <property type="protein sequence ID" value="KAK8876623.1"/>
    <property type="molecule type" value="Genomic_DNA"/>
</dbReference>
<evidence type="ECO:0000313" key="5">
    <source>
        <dbReference type="EMBL" id="KAK8876623.1"/>
    </source>
</evidence>
<dbReference type="Gene3D" id="3.90.70.10">
    <property type="entry name" value="Cysteine proteinases"/>
    <property type="match status" value="1"/>
</dbReference>
<comment type="caution">
    <text evidence="5">The sequence shown here is derived from an EMBL/GenBank/DDBJ whole genome shotgun (WGS) entry which is preliminary data.</text>
</comment>
<comment type="similarity">
    <text evidence="1">Belongs to the peptidase C1 family.</text>
</comment>
<dbReference type="SUPFAM" id="SSF54001">
    <property type="entry name" value="Cysteine proteinases"/>
    <property type="match status" value="1"/>
</dbReference>
<feature type="domain" description="Cathepsin propeptide inhibitor" evidence="4">
    <location>
        <begin position="22"/>
        <end position="77"/>
    </location>
</feature>
<dbReference type="InterPro" id="IPR038765">
    <property type="entry name" value="Papain-like_cys_pep_sf"/>
</dbReference>
<dbReference type="InterPro" id="IPR013201">
    <property type="entry name" value="Prot_inhib_I29"/>
</dbReference>
<dbReference type="Proteomes" id="UP001470230">
    <property type="component" value="Unassembled WGS sequence"/>
</dbReference>
<proteinExistence type="inferred from homology"/>
<accession>A0ABR2JGJ2</accession>
<protein>
    <submittedName>
        <fullName evidence="5">Uncharacterized protein</fullName>
    </submittedName>
</protein>
<organism evidence="5 6">
    <name type="scientific">Tritrichomonas musculus</name>
    <dbReference type="NCBI Taxonomy" id="1915356"/>
    <lineage>
        <taxon>Eukaryota</taxon>
        <taxon>Metamonada</taxon>
        <taxon>Parabasalia</taxon>
        <taxon>Tritrichomonadida</taxon>
        <taxon>Tritrichomonadidae</taxon>
        <taxon>Tritrichomonas</taxon>
    </lineage>
</organism>
<dbReference type="InterPro" id="IPR025661">
    <property type="entry name" value="Pept_asp_AS"/>
</dbReference>
<dbReference type="SMART" id="SM00848">
    <property type="entry name" value="Inhibitor_I29"/>
    <property type="match status" value="1"/>
</dbReference>
<feature type="domain" description="Peptidase C1A papain C-terminal" evidence="3">
    <location>
        <begin position="100"/>
        <end position="315"/>
    </location>
</feature>
<evidence type="ECO:0000259" key="3">
    <source>
        <dbReference type="SMART" id="SM00645"/>
    </source>
</evidence>
<dbReference type="SMART" id="SM00645">
    <property type="entry name" value="Pept_C1"/>
    <property type="match status" value="1"/>
</dbReference>
<dbReference type="InterPro" id="IPR000668">
    <property type="entry name" value="Peptidase_C1A_C"/>
</dbReference>
<dbReference type="InterPro" id="IPR039417">
    <property type="entry name" value="Peptidase_C1A_papain-like"/>
</dbReference>
<dbReference type="CDD" id="cd02248">
    <property type="entry name" value="Peptidase_C1A"/>
    <property type="match status" value="1"/>
</dbReference>
<dbReference type="InterPro" id="IPR000169">
    <property type="entry name" value="Pept_cys_AS"/>
</dbReference>